<protein>
    <recommendedName>
        <fullName evidence="3">VTT domain-containing protein</fullName>
    </recommendedName>
</protein>
<dbReference type="PANTHER" id="PTHR42709:SF2">
    <property type="entry name" value="INNER MEMBRANE PROTEIN YOHD"/>
    <property type="match status" value="1"/>
</dbReference>
<dbReference type="OrthoDB" id="948134at2"/>
<organism evidence="4 5">
    <name type="scientific">Candidatus Thiodictyon syntrophicum</name>
    <dbReference type="NCBI Taxonomy" id="1166950"/>
    <lineage>
        <taxon>Bacteria</taxon>
        <taxon>Pseudomonadati</taxon>
        <taxon>Pseudomonadota</taxon>
        <taxon>Gammaproteobacteria</taxon>
        <taxon>Chromatiales</taxon>
        <taxon>Chromatiaceae</taxon>
        <taxon>Thiodictyon</taxon>
    </lineage>
</organism>
<evidence type="ECO:0000259" key="3">
    <source>
        <dbReference type="Pfam" id="PF09335"/>
    </source>
</evidence>
<feature type="transmembrane region" description="Helical" evidence="1">
    <location>
        <begin position="196"/>
        <end position="217"/>
    </location>
</feature>
<dbReference type="KEGG" id="tsy:THSYN_17620"/>
<sequence length="265" mass="28518">MTRNQRLPIRLALLLPLLLGSWLSPAALADQAADTAPAPAAAPPAGTAADATFHRRLERDLQHDIARVQPWLDRYGYAAVALVVGAEGAGVPTPGQTLLVVAALDAAAHPRLRIGWLLLVTYLASVLGNALGYVIGRRGGRVLLARWGFNAERLARVDAGFARWGGWLVVFGRFIDGPRQLLSIAAGVLEMPWPRFALFTLVGAALWVGVWGFGVYYLDEHLYAMIGLIRRISPWTAAATLAALVVGVIALVWWRLTRGRPAAGT</sequence>
<proteinExistence type="predicted"/>
<dbReference type="Pfam" id="PF09335">
    <property type="entry name" value="VTT_dom"/>
    <property type="match status" value="1"/>
</dbReference>
<keyword evidence="2" id="KW-0732">Signal</keyword>
<evidence type="ECO:0000313" key="4">
    <source>
        <dbReference type="EMBL" id="AUB82583.1"/>
    </source>
</evidence>
<keyword evidence="1" id="KW-1133">Transmembrane helix</keyword>
<feature type="domain" description="VTT" evidence="3">
    <location>
        <begin position="107"/>
        <end position="216"/>
    </location>
</feature>
<evidence type="ECO:0000256" key="2">
    <source>
        <dbReference type="SAM" id="SignalP"/>
    </source>
</evidence>
<keyword evidence="1" id="KW-0472">Membrane</keyword>
<reference evidence="4 5" key="1">
    <citation type="submission" date="2017-03" db="EMBL/GenBank/DDBJ databases">
        <title>Complete genome sequence of Candidatus 'Thiodictyon syntrophicum' sp. nov. strain Cad16T, a photolithoautotroph purple sulfur bacterium isolated from an alpine meromictic lake.</title>
        <authorList>
            <person name="Luedin S.M."/>
            <person name="Pothier J.F."/>
            <person name="Danza F."/>
            <person name="Storelli N."/>
            <person name="Wittwer M."/>
            <person name="Tonolla M."/>
        </authorList>
    </citation>
    <scope>NUCLEOTIDE SEQUENCE [LARGE SCALE GENOMIC DNA]</scope>
    <source>
        <strain evidence="4 5">Cad16T</strain>
    </source>
</reference>
<dbReference type="InterPro" id="IPR051311">
    <property type="entry name" value="DedA_domain"/>
</dbReference>
<name>A0A2K8UAG9_9GAMM</name>
<dbReference type="AlphaFoldDB" id="A0A2K8UAG9"/>
<accession>A0A2K8UAG9</accession>
<keyword evidence="1" id="KW-0812">Transmembrane</keyword>
<feature type="chain" id="PRO_5014733086" description="VTT domain-containing protein" evidence="2">
    <location>
        <begin position="30"/>
        <end position="265"/>
    </location>
</feature>
<dbReference type="Proteomes" id="UP000232638">
    <property type="component" value="Chromosome"/>
</dbReference>
<evidence type="ECO:0000313" key="5">
    <source>
        <dbReference type="Proteomes" id="UP000232638"/>
    </source>
</evidence>
<gene>
    <name evidence="4" type="ORF">THSYN_17620</name>
</gene>
<feature type="transmembrane region" description="Helical" evidence="1">
    <location>
        <begin position="237"/>
        <end position="256"/>
    </location>
</feature>
<dbReference type="EMBL" id="CP020370">
    <property type="protein sequence ID" value="AUB82583.1"/>
    <property type="molecule type" value="Genomic_DNA"/>
</dbReference>
<dbReference type="InterPro" id="IPR032816">
    <property type="entry name" value="VTT_dom"/>
</dbReference>
<dbReference type="PANTHER" id="PTHR42709">
    <property type="entry name" value="ALKALINE PHOSPHATASE LIKE PROTEIN"/>
    <property type="match status" value="1"/>
</dbReference>
<evidence type="ECO:0000256" key="1">
    <source>
        <dbReference type="SAM" id="Phobius"/>
    </source>
</evidence>
<feature type="transmembrane region" description="Helical" evidence="1">
    <location>
        <begin position="114"/>
        <end position="136"/>
    </location>
</feature>
<dbReference type="RefSeq" id="WP_100920304.1">
    <property type="nucleotide sequence ID" value="NZ_CP020370.1"/>
</dbReference>
<keyword evidence="5" id="KW-1185">Reference proteome</keyword>
<feature type="signal peptide" evidence="2">
    <location>
        <begin position="1"/>
        <end position="29"/>
    </location>
</feature>
<dbReference type="GO" id="GO:0005886">
    <property type="term" value="C:plasma membrane"/>
    <property type="evidence" value="ECO:0007669"/>
    <property type="project" value="TreeGrafter"/>
</dbReference>